<keyword evidence="2" id="KW-0805">Transcription regulation</keyword>
<dbReference type="PRINTS" id="PR00039">
    <property type="entry name" value="HTHLYSR"/>
</dbReference>
<dbReference type="OrthoDB" id="7840053at2"/>
<dbReference type="Proteomes" id="UP000249688">
    <property type="component" value="Unassembled WGS sequence"/>
</dbReference>
<protein>
    <submittedName>
        <fullName evidence="6">LysR family transcriptional regulator</fullName>
    </submittedName>
</protein>
<evidence type="ECO:0000259" key="5">
    <source>
        <dbReference type="PROSITE" id="PS50931"/>
    </source>
</evidence>
<dbReference type="SUPFAM" id="SSF46785">
    <property type="entry name" value="Winged helix' DNA-binding domain"/>
    <property type="match status" value="1"/>
</dbReference>
<dbReference type="RefSeq" id="WP_111400465.1">
    <property type="nucleotide sequence ID" value="NZ_QKYU01000041.1"/>
</dbReference>
<reference evidence="6 7" key="1">
    <citation type="submission" date="2018-06" db="EMBL/GenBank/DDBJ databases">
        <title>Genomic Encyclopedia of Archaeal and Bacterial Type Strains, Phase II (KMG-II): from individual species to whole genera.</title>
        <authorList>
            <person name="Goeker M."/>
        </authorList>
    </citation>
    <scope>NUCLEOTIDE SEQUENCE [LARGE SCALE GENOMIC DNA]</scope>
    <source>
        <strain evidence="6 7">DSM 24525</strain>
    </source>
</reference>
<comment type="caution">
    <text evidence="6">The sequence shown here is derived from an EMBL/GenBank/DDBJ whole genome shotgun (WGS) entry which is preliminary data.</text>
</comment>
<dbReference type="Pfam" id="PF00126">
    <property type="entry name" value="HTH_1"/>
    <property type="match status" value="1"/>
</dbReference>
<evidence type="ECO:0000256" key="2">
    <source>
        <dbReference type="ARBA" id="ARBA00023015"/>
    </source>
</evidence>
<evidence type="ECO:0000256" key="4">
    <source>
        <dbReference type="ARBA" id="ARBA00023163"/>
    </source>
</evidence>
<dbReference type="InterPro" id="IPR036388">
    <property type="entry name" value="WH-like_DNA-bd_sf"/>
</dbReference>
<keyword evidence="3" id="KW-0238">DNA-binding</keyword>
<evidence type="ECO:0000313" key="7">
    <source>
        <dbReference type="Proteomes" id="UP000249688"/>
    </source>
</evidence>
<dbReference type="GO" id="GO:0005829">
    <property type="term" value="C:cytosol"/>
    <property type="evidence" value="ECO:0007669"/>
    <property type="project" value="TreeGrafter"/>
</dbReference>
<dbReference type="PANTHER" id="PTHR30419:SF8">
    <property type="entry name" value="NITROGEN ASSIMILATION TRANSCRIPTIONAL ACTIVATOR-RELATED"/>
    <property type="match status" value="1"/>
</dbReference>
<name>A0A2W7IIC2_9PROT</name>
<accession>A0A2W7IIC2</accession>
<evidence type="ECO:0000256" key="1">
    <source>
        <dbReference type="ARBA" id="ARBA00009437"/>
    </source>
</evidence>
<dbReference type="InterPro" id="IPR005119">
    <property type="entry name" value="LysR_subst-bd"/>
</dbReference>
<dbReference type="GO" id="GO:0003700">
    <property type="term" value="F:DNA-binding transcription factor activity"/>
    <property type="evidence" value="ECO:0007669"/>
    <property type="project" value="InterPro"/>
</dbReference>
<dbReference type="InterPro" id="IPR050950">
    <property type="entry name" value="HTH-type_LysR_regulators"/>
</dbReference>
<dbReference type="EMBL" id="QKYU01000041">
    <property type="protein sequence ID" value="PZW37729.1"/>
    <property type="molecule type" value="Genomic_DNA"/>
</dbReference>
<keyword evidence="4" id="KW-0804">Transcription</keyword>
<dbReference type="PANTHER" id="PTHR30419">
    <property type="entry name" value="HTH-TYPE TRANSCRIPTIONAL REGULATOR YBHD"/>
    <property type="match status" value="1"/>
</dbReference>
<gene>
    <name evidence="6" type="ORF">C8P66_1416</name>
</gene>
<keyword evidence="7" id="KW-1185">Reference proteome</keyword>
<dbReference type="GO" id="GO:0003677">
    <property type="term" value="F:DNA binding"/>
    <property type="evidence" value="ECO:0007669"/>
    <property type="project" value="UniProtKB-KW"/>
</dbReference>
<dbReference type="InterPro" id="IPR000847">
    <property type="entry name" value="LysR_HTH_N"/>
</dbReference>
<feature type="domain" description="HTH lysR-type" evidence="5">
    <location>
        <begin position="3"/>
        <end position="60"/>
    </location>
</feature>
<dbReference type="Gene3D" id="1.10.10.10">
    <property type="entry name" value="Winged helix-like DNA-binding domain superfamily/Winged helix DNA-binding domain"/>
    <property type="match status" value="1"/>
</dbReference>
<dbReference type="Pfam" id="PF03466">
    <property type="entry name" value="LysR_substrate"/>
    <property type="match status" value="1"/>
</dbReference>
<dbReference type="PROSITE" id="PS50931">
    <property type="entry name" value="HTH_LYSR"/>
    <property type="match status" value="1"/>
</dbReference>
<proteinExistence type="inferred from homology"/>
<dbReference type="AlphaFoldDB" id="A0A2W7IIC2"/>
<evidence type="ECO:0000313" key="6">
    <source>
        <dbReference type="EMBL" id="PZW37729.1"/>
    </source>
</evidence>
<organism evidence="6 7">
    <name type="scientific">Humitalea rosea</name>
    <dbReference type="NCBI Taxonomy" id="990373"/>
    <lineage>
        <taxon>Bacteria</taxon>
        <taxon>Pseudomonadati</taxon>
        <taxon>Pseudomonadota</taxon>
        <taxon>Alphaproteobacteria</taxon>
        <taxon>Acetobacterales</taxon>
        <taxon>Roseomonadaceae</taxon>
        <taxon>Humitalea</taxon>
    </lineage>
</organism>
<comment type="similarity">
    <text evidence="1">Belongs to the LysR transcriptional regulatory family.</text>
</comment>
<dbReference type="Gene3D" id="3.40.190.290">
    <property type="match status" value="1"/>
</dbReference>
<dbReference type="InterPro" id="IPR036390">
    <property type="entry name" value="WH_DNA-bd_sf"/>
</dbReference>
<dbReference type="FunFam" id="1.10.10.10:FF:000001">
    <property type="entry name" value="LysR family transcriptional regulator"/>
    <property type="match status" value="1"/>
</dbReference>
<dbReference type="SUPFAM" id="SSF53850">
    <property type="entry name" value="Periplasmic binding protein-like II"/>
    <property type="match status" value="1"/>
</dbReference>
<sequence>MTPTFRHFAAFARVARLGSFARAAEALGMSQPALSQSIAQMELLLGVKLLQRTTRAVRLTAEGEVLLPRAEAILASVEEAVALLRERPSLRLSVGSLPSLARGFLAEILRHHRERYPATQLAVTDGTSEVLYAGIEAGQLDLAISSRLRGHAGVTFLPVLRERFKLVLRRDHVLAGSETVTWREALAHDFIAFPPGSGGHAAMHDALDRAGLVLRPVMTLAQSNTMMDMVEAGVGVTALPALGCPAPDHRLLTTRPLVAPVVDRDVGILRAAAATPSAAMLALQEIVMECVAGSALPGMTPDAGLRSRLHRRAP</sequence>
<evidence type="ECO:0000256" key="3">
    <source>
        <dbReference type="ARBA" id="ARBA00023125"/>
    </source>
</evidence>